<dbReference type="GO" id="GO:0006412">
    <property type="term" value="P:translation"/>
    <property type="evidence" value="ECO:0007669"/>
    <property type="project" value="InterPro"/>
</dbReference>
<gene>
    <name evidence="4" type="ORF">METZ01_LOCUS28342</name>
</gene>
<dbReference type="PROSITE" id="PS00057">
    <property type="entry name" value="RIBOSOMAL_S18"/>
    <property type="match status" value="1"/>
</dbReference>
<evidence type="ECO:0000313" key="4">
    <source>
        <dbReference type="EMBL" id="SUZ75488.1"/>
    </source>
</evidence>
<evidence type="ECO:0000256" key="2">
    <source>
        <dbReference type="ARBA" id="ARBA00022980"/>
    </source>
</evidence>
<dbReference type="InterPro" id="IPR036870">
    <property type="entry name" value="Ribosomal_bS18_sf"/>
</dbReference>
<dbReference type="AlphaFoldDB" id="A0A381Q952"/>
<organism evidence="4">
    <name type="scientific">marine metagenome</name>
    <dbReference type="NCBI Taxonomy" id="408172"/>
    <lineage>
        <taxon>unclassified sequences</taxon>
        <taxon>metagenomes</taxon>
        <taxon>ecological metagenomes</taxon>
    </lineage>
</organism>
<name>A0A381Q952_9ZZZZ</name>
<dbReference type="InterPro" id="IPR001648">
    <property type="entry name" value="Ribosomal_bS18"/>
</dbReference>
<sequence>MNNFLPNITQIPMRSPFLKRKKTCPFSGENSPKIDYKNTKLLKKYLSERGKIIPSRITSVSAKKQRELSQAIKRSRYMALLPYKMD</sequence>
<dbReference type="PRINTS" id="PR00974">
    <property type="entry name" value="RIBOSOMALS18"/>
</dbReference>
<dbReference type="GO" id="GO:0003735">
    <property type="term" value="F:structural constituent of ribosome"/>
    <property type="evidence" value="ECO:0007669"/>
    <property type="project" value="InterPro"/>
</dbReference>
<keyword evidence="2" id="KW-0689">Ribosomal protein</keyword>
<dbReference type="NCBIfam" id="TIGR00165">
    <property type="entry name" value="S18"/>
    <property type="match status" value="1"/>
</dbReference>
<dbReference type="EMBL" id="UINC01001247">
    <property type="protein sequence ID" value="SUZ75488.1"/>
    <property type="molecule type" value="Genomic_DNA"/>
</dbReference>
<dbReference type="Gene3D" id="4.10.640.10">
    <property type="entry name" value="Ribosomal protein S18"/>
    <property type="match status" value="1"/>
</dbReference>
<comment type="similarity">
    <text evidence="1">Belongs to the bacterial ribosomal protein bS18 family.</text>
</comment>
<dbReference type="InterPro" id="IPR018275">
    <property type="entry name" value="Ribosomal_bS18_CS"/>
</dbReference>
<dbReference type="Pfam" id="PF01084">
    <property type="entry name" value="Ribosomal_S18"/>
    <property type="match status" value="1"/>
</dbReference>
<evidence type="ECO:0008006" key="5">
    <source>
        <dbReference type="Google" id="ProtNLM"/>
    </source>
</evidence>
<dbReference type="PANTHER" id="PTHR13479">
    <property type="entry name" value="30S RIBOSOMAL PROTEIN S18"/>
    <property type="match status" value="1"/>
</dbReference>
<evidence type="ECO:0000256" key="1">
    <source>
        <dbReference type="ARBA" id="ARBA00005589"/>
    </source>
</evidence>
<dbReference type="GO" id="GO:0022627">
    <property type="term" value="C:cytosolic small ribosomal subunit"/>
    <property type="evidence" value="ECO:0007669"/>
    <property type="project" value="TreeGrafter"/>
</dbReference>
<dbReference type="GO" id="GO:0070181">
    <property type="term" value="F:small ribosomal subunit rRNA binding"/>
    <property type="evidence" value="ECO:0007669"/>
    <property type="project" value="TreeGrafter"/>
</dbReference>
<dbReference type="PANTHER" id="PTHR13479:SF40">
    <property type="entry name" value="SMALL RIBOSOMAL SUBUNIT PROTEIN BS18M"/>
    <property type="match status" value="1"/>
</dbReference>
<evidence type="ECO:0000256" key="3">
    <source>
        <dbReference type="ARBA" id="ARBA00023274"/>
    </source>
</evidence>
<protein>
    <recommendedName>
        <fullName evidence="5">Ribosomal protein S18</fullName>
    </recommendedName>
</protein>
<dbReference type="HAMAP" id="MF_00270">
    <property type="entry name" value="Ribosomal_bS18"/>
    <property type="match status" value="1"/>
</dbReference>
<proteinExistence type="inferred from homology"/>
<accession>A0A381Q952</accession>
<dbReference type="SUPFAM" id="SSF46911">
    <property type="entry name" value="Ribosomal protein S18"/>
    <property type="match status" value="1"/>
</dbReference>
<reference evidence="4" key="1">
    <citation type="submission" date="2018-05" db="EMBL/GenBank/DDBJ databases">
        <authorList>
            <person name="Lanie J.A."/>
            <person name="Ng W.-L."/>
            <person name="Kazmierczak K.M."/>
            <person name="Andrzejewski T.M."/>
            <person name="Davidsen T.M."/>
            <person name="Wayne K.J."/>
            <person name="Tettelin H."/>
            <person name="Glass J.I."/>
            <person name="Rusch D."/>
            <person name="Podicherti R."/>
            <person name="Tsui H.-C.T."/>
            <person name="Winkler M.E."/>
        </authorList>
    </citation>
    <scope>NUCLEOTIDE SEQUENCE</scope>
</reference>
<keyword evidence="3" id="KW-0687">Ribonucleoprotein</keyword>